<reference evidence="1 2" key="1">
    <citation type="submission" date="2024-03" db="EMBL/GenBank/DDBJ databases">
        <title>First Report of Pectobacterium brasiliscabiei causing potato scab in china.</title>
        <authorList>
            <person name="Handique U."/>
        </authorList>
    </citation>
    <scope>NUCLEOTIDE SEQUENCE [LARGE SCALE GENOMIC DNA]</scope>
    <source>
        <strain evidence="1 2">ZRIMU1503</strain>
    </source>
</reference>
<comment type="caution">
    <text evidence="1">The sequence shown here is derived from an EMBL/GenBank/DDBJ whole genome shotgun (WGS) entry which is preliminary data.</text>
</comment>
<gene>
    <name evidence="1" type="ORF">WB403_51210</name>
</gene>
<protein>
    <submittedName>
        <fullName evidence="1">Uncharacterized protein</fullName>
    </submittedName>
</protein>
<name>A0ABU8GWD1_9ACTN</name>
<organism evidence="1 2">
    <name type="scientific">Streptomyces brasiliscabiei</name>
    <dbReference type="NCBI Taxonomy" id="2736302"/>
    <lineage>
        <taxon>Bacteria</taxon>
        <taxon>Bacillati</taxon>
        <taxon>Actinomycetota</taxon>
        <taxon>Actinomycetes</taxon>
        <taxon>Kitasatosporales</taxon>
        <taxon>Streptomycetaceae</taxon>
        <taxon>Streptomyces</taxon>
    </lineage>
</organism>
<dbReference type="EMBL" id="JBBAYM010000679">
    <property type="protein sequence ID" value="MEI5617483.1"/>
    <property type="molecule type" value="Genomic_DNA"/>
</dbReference>
<keyword evidence="2" id="KW-1185">Reference proteome</keyword>
<evidence type="ECO:0000313" key="1">
    <source>
        <dbReference type="EMBL" id="MEI5617483.1"/>
    </source>
</evidence>
<proteinExistence type="predicted"/>
<feature type="non-terminal residue" evidence="1">
    <location>
        <position position="68"/>
    </location>
</feature>
<sequence length="68" mass="7541">MSNRDLFSELSTALVDAKAHSQGKLTLRTHAVSDIDELAISPDEIIKIRETFNMSRGVFANLLHTSAR</sequence>
<evidence type="ECO:0000313" key="2">
    <source>
        <dbReference type="Proteomes" id="UP001365781"/>
    </source>
</evidence>
<accession>A0ABU8GWD1</accession>
<dbReference type="Proteomes" id="UP001365781">
    <property type="component" value="Unassembled WGS sequence"/>
</dbReference>